<dbReference type="GO" id="GO:0006796">
    <property type="term" value="P:phosphate-containing compound metabolic process"/>
    <property type="evidence" value="ECO:0007669"/>
    <property type="project" value="InterPro"/>
</dbReference>
<comment type="subunit">
    <text evidence="7">Homohexamer.</text>
</comment>
<dbReference type="InterPro" id="IPR036649">
    <property type="entry name" value="Pyrophosphatase_sf"/>
</dbReference>
<feature type="binding site" evidence="7">
    <location>
        <position position="73"/>
    </location>
    <ligand>
        <name>Mg(2+)</name>
        <dbReference type="ChEBI" id="CHEBI:18420"/>
        <label>1</label>
    </ligand>
</feature>
<dbReference type="Pfam" id="PF00719">
    <property type="entry name" value="Pyrophosphatase"/>
    <property type="match status" value="1"/>
</dbReference>
<dbReference type="FunFam" id="3.90.80.10:FF:000003">
    <property type="entry name" value="Inorganic pyrophosphatase"/>
    <property type="match status" value="1"/>
</dbReference>
<dbReference type="InterPro" id="IPR008162">
    <property type="entry name" value="Pyrophosphatase"/>
</dbReference>
<feature type="binding site" evidence="7">
    <location>
        <position position="51"/>
    </location>
    <ligand>
        <name>substrate</name>
    </ligand>
</feature>
<comment type="catalytic activity">
    <reaction evidence="6 7">
        <text>diphosphate + H2O = 2 phosphate + H(+)</text>
        <dbReference type="Rhea" id="RHEA:24576"/>
        <dbReference type="ChEBI" id="CHEBI:15377"/>
        <dbReference type="ChEBI" id="CHEBI:15378"/>
        <dbReference type="ChEBI" id="CHEBI:33019"/>
        <dbReference type="ChEBI" id="CHEBI:43474"/>
        <dbReference type="EC" id="3.6.1.1"/>
    </reaction>
</comment>
<proteinExistence type="inferred from homology"/>
<comment type="caution">
    <text evidence="8">The sequence shown here is derived from an EMBL/GenBank/DDBJ whole genome shotgun (WGS) entry which is preliminary data.</text>
</comment>
<keyword evidence="2 7" id="KW-0963">Cytoplasm</keyword>
<evidence type="ECO:0000313" key="9">
    <source>
        <dbReference type="Proteomes" id="UP000249645"/>
    </source>
</evidence>
<keyword evidence="3 7" id="KW-0479">Metal-binding</keyword>
<dbReference type="SUPFAM" id="SSF50324">
    <property type="entry name" value="Inorganic pyrophosphatase"/>
    <property type="match status" value="1"/>
</dbReference>
<evidence type="ECO:0000256" key="2">
    <source>
        <dbReference type="ARBA" id="ARBA00022490"/>
    </source>
</evidence>
<evidence type="ECO:0000256" key="1">
    <source>
        <dbReference type="ARBA" id="ARBA00001946"/>
    </source>
</evidence>
<sequence length="184" mass="20383">MSVSTNVLHPWHGAGFGKKAPSIVNGIIEIPAGSRTKYEIDKTTGLLKLDRVLFSATHYPSNYGFIPQTLGDDKDPLDILVMTHEPVVPLCLVSARVIGVMRMVDNGEGDDKIIAVANDDNTLAEIQKLEDLPSQKLDEIRNFFETYKLLEKKEVVVTGFDSKEVAIGIIEKAISFYKETYGDK</sequence>
<feature type="binding site" evidence="7">
    <location>
        <position position="78"/>
    </location>
    <ligand>
        <name>Mg(2+)</name>
        <dbReference type="ChEBI" id="CHEBI:18420"/>
        <label>2</label>
    </ligand>
</feature>
<organism evidence="8 9">
    <name type="scientific">Pseudopedobacter saltans</name>
    <dbReference type="NCBI Taxonomy" id="151895"/>
    <lineage>
        <taxon>Bacteria</taxon>
        <taxon>Pseudomonadati</taxon>
        <taxon>Bacteroidota</taxon>
        <taxon>Sphingobacteriia</taxon>
        <taxon>Sphingobacteriales</taxon>
        <taxon>Sphingobacteriaceae</taxon>
        <taxon>Pseudopedobacter</taxon>
    </lineage>
</organism>
<dbReference type="EC" id="3.6.1.1" evidence="7"/>
<evidence type="ECO:0000256" key="7">
    <source>
        <dbReference type="HAMAP-Rule" id="MF_00209"/>
    </source>
</evidence>
<feature type="binding site" evidence="7">
    <location>
        <position position="110"/>
    </location>
    <ligand>
        <name>Mg(2+)</name>
        <dbReference type="ChEBI" id="CHEBI:18420"/>
        <label>1</label>
    </ligand>
</feature>
<reference evidence="8 9" key="1">
    <citation type="submission" date="2017-11" db="EMBL/GenBank/DDBJ databases">
        <title>Infants hospitalized years apart are colonized by the same room-sourced microbial strains.</title>
        <authorList>
            <person name="Brooks B."/>
            <person name="Olm M.R."/>
            <person name="Firek B.A."/>
            <person name="Baker R."/>
            <person name="Thomas B.C."/>
            <person name="Morowitz M.J."/>
            <person name="Banfield J.F."/>
        </authorList>
    </citation>
    <scope>NUCLEOTIDE SEQUENCE [LARGE SCALE GENOMIC DNA]</scope>
    <source>
        <strain evidence="8">S2_009_000_R2_76</strain>
    </source>
</reference>
<dbReference type="EMBL" id="QFOI01000066">
    <property type="protein sequence ID" value="PZP50473.1"/>
    <property type="molecule type" value="Genomic_DNA"/>
</dbReference>
<evidence type="ECO:0000256" key="6">
    <source>
        <dbReference type="ARBA" id="ARBA00047820"/>
    </source>
</evidence>
<keyword evidence="4 7" id="KW-0378">Hydrolase</keyword>
<evidence type="ECO:0000256" key="3">
    <source>
        <dbReference type="ARBA" id="ARBA00022723"/>
    </source>
</evidence>
<dbReference type="Gene3D" id="3.90.80.10">
    <property type="entry name" value="Inorganic pyrophosphatase"/>
    <property type="match status" value="1"/>
</dbReference>
<feature type="binding site" evidence="7">
    <location>
        <position position="63"/>
    </location>
    <ligand>
        <name>substrate</name>
    </ligand>
</feature>
<evidence type="ECO:0000313" key="8">
    <source>
        <dbReference type="EMBL" id="PZP50473.1"/>
    </source>
</evidence>
<dbReference type="HAMAP" id="MF_00209">
    <property type="entry name" value="Inorganic_PPase"/>
    <property type="match status" value="1"/>
</dbReference>
<feature type="binding site" evidence="7">
    <location>
        <position position="147"/>
    </location>
    <ligand>
        <name>substrate</name>
    </ligand>
</feature>
<protein>
    <recommendedName>
        <fullName evidence="7">Inorganic pyrophosphatase</fullName>
        <ecNumber evidence="7">3.6.1.1</ecNumber>
    </recommendedName>
    <alternativeName>
        <fullName evidence="7">Pyrophosphate phospho-hydrolase</fullName>
        <shortName evidence="7">PPase</shortName>
    </alternativeName>
</protein>
<name>A0A2W5F6Q5_9SPHI</name>
<feature type="binding site" evidence="7">
    <location>
        <position position="37"/>
    </location>
    <ligand>
        <name>substrate</name>
    </ligand>
</feature>
<evidence type="ECO:0000256" key="5">
    <source>
        <dbReference type="ARBA" id="ARBA00022842"/>
    </source>
</evidence>
<dbReference type="Proteomes" id="UP000249645">
    <property type="component" value="Unassembled WGS sequence"/>
</dbReference>
<comment type="cofactor">
    <cofactor evidence="1 7">
        <name>Mg(2+)</name>
        <dbReference type="ChEBI" id="CHEBI:18420"/>
    </cofactor>
</comment>
<dbReference type="PANTHER" id="PTHR10286">
    <property type="entry name" value="INORGANIC PYROPHOSPHATASE"/>
    <property type="match status" value="1"/>
</dbReference>
<dbReference type="CDD" id="cd00412">
    <property type="entry name" value="pyrophosphatase"/>
    <property type="match status" value="1"/>
</dbReference>
<dbReference type="AlphaFoldDB" id="A0A2W5F6Q5"/>
<comment type="subcellular location">
    <subcellularLocation>
        <location evidence="7">Cytoplasm</location>
    </subcellularLocation>
</comment>
<keyword evidence="5 7" id="KW-0460">Magnesium</keyword>
<comment type="function">
    <text evidence="7">Catalyzes the hydrolysis of inorganic pyrophosphate (PPi) forming two phosphate ions.</text>
</comment>
<gene>
    <name evidence="7" type="primary">ppa</name>
    <name evidence="8" type="ORF">DI598_05505</name>
</gene>
<dbReference type="GO" id="GO:0000287">
    <property type="term" value="F:magnesium ion binding"/>
    <property type="evidence" value="ECO:0007669"/>
    <property type="project" value="UniProtKB-UniRule"/>
</dbReference>
<dbReference type="GO" id="GO:0005737">
    <property type="term" value="C:cytoplasm"/>
    <property type="evidence" value="ECO:0007669"/>
    <property type="project" value="UniProtKB-SubCell"/>
</dbReference>
<accession>A0A2W5F6Q5</accession>
<feature type="binding site" evidence="7">
    <location>
        <position position="78"/>
    </location>
    <ligand>
        <name>Mg(2+)</name>
        <dbReference type="ChEBI" id="CHEBI:18420"/>
        <label>1</label>
    </ligand>
</feature>
<dbReference type="GO" id="GO:0004427">
    <property type="term" value="F:inorganic diphosphate phosphatase activity"/>
    <property type="evidence" value="ECO:0007669"/>
    <property type="project" value="UniProtKB-UniRule"/>
</dbReference>
<comment type="similarity">
    <text evidence="7">Belongs to the PPase family.</text>
</comment>
<evidence type="ECO:0000256" key="4">
    <source>
        <dbReference type="ARBA" id="ARBA00022801"/>
    </source>
</evidence>